<dbReference type="Gene3D" id="3.30.420.110">
    <property type="entry name" value="MutS, connector domain"/>
    <property type="match status" value="1"/>
</dbReference>
<keyword evidence="3" id="KW-0547">Nucleotide-binding</keyword>
<evidence type="ECO:0000256" key="2">
    <source>
        <dbReference type="ARBA" id="ARBA00022151"/>
    </source>
</evidence>
<dbReference type="Pfam" id="PF05190">
    <property type="entry name" value="MutS_IV"/>
    <property type="match status" value="1"/>
</dbReference>
<dbReference type="GO" id="GO:0030983">
    <property type="term" value="F:mismatched DNA binding"/>
    <property type="evidence" value="ECO:0007669"/>
    <property type="project" value="InterPro"/>
</dbReference>
<dbReference type="InterPro" id="IPR007696">
    <property type="entry name" value="DNA_mismatch_repair_MutS_core"/>
</dbReference>
<dbReference type="Pfam" id="PF00488">
    <property type="entry name" value="MutS_V"/>
    <property type="match status" value="1"/>
</dbReference>
<name>A0A9N9FY45_9GLOM</name>
<dbReference type="FunFam" id="3.40.50.300:FF:000870">
    <property type="entry name" value="MutS protein homolog 4"/>
    <property type="match status" value="1"/>
</dbReference>
<dbReference type="EMBL" id="CAJVPI010000701">
    <property type="protein sequence ID" value="CAG8564154.1"/>
    <property type="molecule type" value="Genomic_DNA"/>
</dbReference>
<evidence type="ECO:0000313" key="10">
    <source>
        <dbReference type="Proteomes" id="UP000789739"/>
    </source>
</evidence>
<dbReference type="PANTHER" id="PTHR11361">
    <property type="entry name" value="DNA MISMATCH REPAIR PROTEIN MUTS FAMILY MEMBER"/>
    <property type="match status" value="1"/>
</dbReference>
<dbReference type="InterPro" id="IPR011184">
    <property type="entry name" value="DNA_mismatch_repair_Msh2"/>
</dbReference>
<dbReference type="SUPFAM" id="SSF52540">
    <property type="entry name" value="P-loop containing nucleoside triphosphate hydrolases"/>
    <property type="match status" value="1"/>
</dbReference>
<sequence length="755" mass="84829">MSYLSSPLCPGIISPIDQEDDLEISSSISAIRPRTRPTTSASTRTMGATRDESSSFVVAIIEGRGVASEVGMCFIDVRTSECILSQIADSQTYTKTLHKISVYRPYEIVVSNTAVEPSKSKLVKILEENAIATSIIPIGRKLFNDAVGLNYIRQYSVEDEANTLILGLSTKFYCLAAAAAALKYIENQQHIFFINQSLRFRYRGCEGTMMIALKSFQDVDHLITALIKVPQKQTVKHAEQNINNIIILKHTIQSIKSLYAALALCQSILLTGTRQVLEDERLGAIEKIINDVINEDATYQKSSLGLRNQRCYAVKAGFNGLLDVARQTYKEATNDVYELVNGYTEQYNIPLKMQFSPSSGFCLSTTVSNLEQRQLPLIFINVTKKRKTLTFTTLDLMKMNTKINDSLTEVYLMSDKTVTELISEICSNIGILYEISESIAMLDLITSLAHQCTVSNNYFRPEFTETLAIKSGRHPICEHFCIDSFIPNDTYANSTTNFQLITGPNMSGKSTYLRQTALICIMSQIGSFVPAEYASFRIVDQLFTCICNELTMENNTSTFILEMRETAYILQNITDESLVLIDELGRGTSTHDGLGITYAVCEELLRSNAFIFFATHFHELTTSLAVYPNVVNLHLDVQIDGNNSNVAMKYLYKVKDGSTNEEHYGLKFGQLVGLPEDVIQRASEVSYKLKELIDAGRQRSATNKLLQKRKLLLQLAQHLSSIRSSSLDKETLKDYLRRMQEEFVERMEKLIESDT</sequence>
<dbReference type="Gene3D" id="3.40.50.300">
    <property type="entry name" value="P-loop containing nucleotide triphosphate hydrolases"/>
    <property type="match status" value="1"/>
</dbReference>
<dbReference type="InterPro" id="IPR036678">
    <property type="entry name" value="MutS_con_dom_sf"/>
</dbReference>
<dbReference type="GO" id="GO:0005524">
    <property type="term" value="F:ATP binding"/>
    <property type="evidence" value="ECO:0007669"/>
    <property type="project" value="UniProtKB-KW"/>
</dbReference>
<dbReference type="InterPro" id="IPR027417">
    <property type="entry name" value="P-loop_NTPase"/>
</dbReference>
<keyword evidence="6" id="KW-0469">Meiosis</keyword>
<dbReference type="SMART" id="SM00533">
    <property type="entry name" value="MUTSd"/>
    <property type="match status" value="1"/>
</dbReference>
<dbReference type="InterPro" id="IPR007860">
    <property type="entry name" value="DNA_mmatch_repair_MutS_con_dom"/>
</dbReference>
<gene>
    <name evidence="9" type="ORF">PBRASI_LOCUS5748</name>
</gene>
<dbReference type="OrthoDB" id="276261at2759"/>
<dbReference type="SUPFAM" id="SSF48334">
    <property type="entry name" value="DNA repair protein MutS, domain III"/>
    <property type="match status" value="1"/>
</dbReference>
<dbReference type="Proteomes" id="UP000789739">
    <property type="component" value="Unassembled WGS sequence"/>
</dbReference>
<comment type="similarity">
    <text evidence="1">Belongs to the DNA mismatch repair MutS family.</text>
</comment>
<keyword evidence="10" id="KW-1185">Reference proteome</keyword>
<keyword evidence="4" id="KW-0067">ATP-binding</keyword>
<dbReference type="PIRSF" id="PIRSF005813">
    <property type="entry name" value="MSH2"/>
    <property type="match status" value="1"/>
</dbReference>
<reference evidence="9" key="1">
    <citation type="submission" date="2021-06" db="EMBL/GenBank/DDBJ databases">
        <authorList>
            <person name="Kallberg Y."/>
            <person name="Tangrot J."/>
            <person name="Rosling A."/>
        </authorList>
    </citation>
    <scope>NUCLEOTIDE SEQUENCE</scope>
    <source>
        <strain evidence="9">BR232B</strain>
    </source>
</reference>
<dbReference type="InterPro" id="IPR036187">
    <property type="entry name" value="DNA_mismatch_repair_MutS_sf"/>
</dbReference>
<protein>
    <recommendedName>
        <fullName evidence="2 7">DNA mismatch repair protein MSH3</fullName>
    </recommendedName>
    <alternativeName>
        <fullName evidence="2 7">DNA mismatch repair protein MSH3</fullName>
    </alternativeName>
</protein>
<evidence type="ECO:0000256" key="3">
    <source>
        <dbReference type="ARBA" id="ARBA00022741"/>
    </source>
</evidence>
<evidence type="ECO:0000313" key="9">
    <source>
        <dbReference type="EMBL" id="CAG8564154.1"/>
    </source>
</evidence>
<dbReference type="GO" id="GO:0140664">
    <property type="term" value="F:ATP-dependent DNA damage sensor activity"/>
    <property type="evidence" value="ECO:0007669"/>
    <property type="project" value="InterPro"/>
</dbReference>
<proteinExistence type="inferred from homology"/>
<organism evidence="9 10">
    <name type="scientific">Paraglomus brasilianum</name>
    <dbReference type="NCBI Taxonomy" id="144538"/>
    <lineage>
        <taxon>Eukaryota</taxon>
        <taxon>Fungi</taxon>
        <taxon>Fungi incertae sedis</taxon>
        <taxon>Mucoromycota</taxon>
        <taxon>Glomeromycotina</taxon>
        <taxon>Glomeromycetes</taxon>
        <taxon>Paraglomerales</taxon>
        <taxon>Paraglomeraceae</taxon>
        <taxon>Paraglomus</taxon>
    </lineage>
</organism>
<evidence type="ECO:0000256" key="6">
    <source>
        <dbReference type="ARBA" id="ARBA00023254"/>
    </source>
</evidence>
<dbReference type="AlphaFoldDB" id="A0A9N9FY45"/>
<dbReference type="SUPFAM" id="SSF53150">
    <property type="entry name" value="DNA repair protein MutS, domain II"/>
    <property type="match status" value="1"/>
</dbReference>
<accession>A0A9N9FY45</accession>
<dbReference type="PROSITE" id="PS00486">
    <property type="entry name" value="DNA_MISMATCH_REPAIR_2"/>
    <property type="match status" value="1"/>
</dbReference>
<dbReference type="FunFam" id="3.30.420.110:FF:000003">
    <property type="entry name" value="mutS protein homolog 4"/>
    <property type="match status" value="1"/>
</dbReference>
<dbReference type="PANTHER" id="PTHR11361:SF21">
    <property type="entry name" value="MUTS PROTEIN HOMOLOG 4"/>
    <property type="match status" value="1"/>
</dbReference>
<dbReference type="Gene3D" id="1.10.1420.10">
    <property type="match status" value="2"/>
</dbReference>
<dbReference type="InterPro" id="IPR000432">
    <property type="entry name" value="DNA_mismatch_repair_MutS_C"/>
</dbReference>
<dbReference type="GO" id="GO:0005634">
    <property type="term" value="C:nucleus"/>
    <property type="evidence" value="ECO:0007669"/>
    <property type="project" value="TreeGrafter"/>
</dbReference>
<dbReference type="InterPro" id="IPR007861">
    <property type="entry name" value="DNA_mismatch_repair_MutS_clamp"/>
</dbReference>
<dbReference type="GO" id="GO:0007131">
    <property type="term" value="P:reciprocal meiotic recombination"/>
    <property type="evidence" value="ECO:0007669"/>
    <property type="project" value="TreeGrafter"/>
</dbReference>
<evidence type="ECO:0000256" key="5">
    <source>
        <dbReference type="ARBA" id="ARBA00023125"/>
    </source>
</evidence>
<dbReference type="Pfam" id="PF05188">
    <property type="entry name" value="MutS_II"/>
    <property type="match status" value="1"/>
</dbReference>
<dbReference type="GO" id="GO:0006298">
    <property type="term" value="P:mismatch repair"/>
    <property type="evidence" value="ECO:0007669"/>
    <property type="project" value="InterPro"/>
</dbReference>
<keyword evidence="5" id="KW-0238">DNA-binding</keyword>
<evidence type="ECO:0000256" key="7">
    <source>
        <dbReference type="ARBA" id="ARBA00073774"/>
    </source>
</evidence>
<dbReference type="InterPro" id="IPR045076">
    <property type="entry name" value="MutS"/>
</dbReference>
<evidence type="ECO:0000256" key="1">
    <source>
        <dbReference type="ARBA" id="ARBA00006271"/>
    </source>
</evidence>
<comment type="caution">
    <text evidence="9">The sequence shown here is derived from an EMBL/GenBank/DDBJ whole genome shotgun (WGS) entry which is preliminary data.</text>
</comment>
<dbReference type="SMART" id="SM00534">
    <property type="entry name" value="MUTSac"/>
    <property type="match status" value="1"/>
</dbReference>
<evidence type="ECO:0000259" key="8">
    <source>
        <dbReference type="PROSITE" id="PS00486"/>
    </source>
</evidence>
<evidence type="ECO:0000256" key="4">
    <source>
        <dbReference type="ARBA" id="ARBA00022840"/>
    </source>
</evidence>
<feature type="domain" description="DNA mismatch repair proteins mutS family" evidence="8">
    <location>
        <begin position="577"/>
        <end position="593"/>
    </location>
</feature>